<dbReference type="GO" id="GO:0009890">
    <property type="term" value="P:negative regulation of biosynthetic process"/>
    <property type="evidence" value="ECO:0007669"/>
    <property type="project" value="InterPro"/>
</dbReference>
<evidence type="ECO:0000256" key="8">
    <source>
        <dbReference type="ARBA" id="ARBA00032599"/>
    </source>
</evidence>
<organism evidence="9 10">
    <name type="scientific">Cloeon dipterum</name>
    <dbReference type="NCBI Taxonomy" id="197152"/>
    <lineage>
        <taxon>Eukaryota</taxon>
        <taxon>Metazoa</taxon>
        <taxon>Ecdysozoa</taxon>
        <taxon>Arthropoda</taxon>
        <taxon>Hexapoda</taxon>
        <taxon>Insecta</taxon>
        <taxon>Pterygota</taxon>
        <taxon>Palaeoptera</taxon>
        <taxon>Ephemeroptera</taxon>
        <taxon>Pisciforma</taxon>
        <taxon>Baetidae</taxon>
        <taxon>Cloeon</taxon>
    </lineage>
</organism>
<dbReference type="Gene3D" id="3.30.1410.10">
    <property type="entry name" value="GTP cyclohydrolase I feedback regulatory protein GFRP"/>
    <property type="match status" value="1"/>
</dbReference>
<dbReference type="GO" id="GO:0031965">
    <property type="term" value="C:nuclear membrane"/>
    <property type="evidence" value="ECO:0007669"/>
    <property type="project" value="UniProtKB-SubCell"/>
</dbReference>
<evidence type="ECO:0000256" key="7">
    <source>
        <dbReference type="ARBA" id="ARBA00023242"/>
    </source>
</evidence>
<comment type="similarity">
    <text evidence="3">Belongs to the GFRP family.</text>
</comment>
<dbReference type="GO" id="GO:0005829">
    <property type="term" value="C:cytosol"/>
    <property type="evidence" value="ECO:0007669"/>
    <property type="project" value="UniProtKB-SubCell"/>
</dbReference>
<comment type="caution">
    <text evidence="9">The sequence shown here is derived from an EMBL/GenBank/DDBJ whole genome shotgun (WGS) entry which is preliminary data.</text>
</comment>
<evidence type="ECO:0000313" key="9">
    <source>
        <dbReference type="EMBL" id="CAB3384509.1"/>
    </source>
</evidence>
<evidence type="ECO:0000256" key="4">
    <source>
        <dbReference type="ARBA" id="ARBA00020099"/>
    </source>
</evidence>
<dbReference type="PANTHER" id="PTHR16852">
    <property type="entry name" value="GTP CYCLOHYDROLASE 1 FEEDBACK REGULATORY PROTEIN"/>
    <property type="match status" value="1"/>
</dbReference>
<evidence type="ECO:0000313" key="10">
    <source>
        <dbReference type="Proteomes" id="UP000494165"/>
    </source>
</evidence>
<dbReference type="AlphaFoldDB" id="A0A8S1DQR8"/>
<protein>
    <recommendedName>
        <fullName evidence="4">GTP cyclohydrolase 1 feedback regulatory protein</fullName>
    </recommendedName>
    <alternativeName>
        <fullName evidence="8">GTP cyclohydrolase I feedback regulatory protein</fullName>
    </alternativeName>
</protein>
<evidence type="ECO:0000256" key="2">
    <source>
        <dbReference type="ARBA" id="ARBA00004514"/>
    </source>
</evidence>
<name>A0A8S1DQR8_9INSE</name>
<dbReference type="OrthoDB" id="6344789at2759"/>
<proteinExistence type="inferred from homology"/>
<evidence type="ECO:0000256" key="6">
    <source>
        <dbReference type="ARBA" id="ARBA00023136"/>
    </source>
</evidence>
<keyword evidence="7" id="KW-0539">Nucleus</keyword>
<evidence type="ECO:0000256" key="1">
    <source>
        <dbReference type="ARBA" id="ARBA00004126"/>
    </source>
</evidence>
<sequence>MPYILVRGSVSQHLNTHVSGLKANDIVQLQHFAASRIAPSEDLTTINYTLHPCVLLTALEVLGYSVVACCAAPTGPGGEIQYLWTLHKDFPEPEPDELNHH</sequence>
<reference evidence="9 10" key="1">
    <citation type="submission" date="2020-04" db="EMBL/GenBank/DDBJ databases">
        <authorList>
            <person name="Alioto T."/>
            <person name="Alioto T."/>
            <person name="Gomez Garrido J."/>
        </authorList>
    </citation>
    <scope>NUCLEOTIDE SEQUENCE [LARGE SCALE GENOMIC DNA]</scope>
</reference>
<keyword evidence="10" id="KW-1185">Reference proteome</keyword>
<dbReference type="GO" id="GO:0044549">
    <property type="term" value="F:GTP cyclohydrolase binding"/>
    <property type="evidence" value="ECO:0007669"/>
    <property type="project" value="TreeGrafter"/>
</dbReference>
<dbReference type="InterPro" id="IPR009112">
    <property type="entry name" value="GTP_CycHdrlase_I_reg"/>
</dbReference>
<gene>
    <name evidence="9" type="ORF">CLODIP_2_CD07630</name>
</gene>
<keyword evidence="6" id="KW-0472">Membrane</keyword>
<keyword evidence="5" id="KW-0963">Cytoplasm</keyword>
<dbReference type="InterPro" id="IPR036717">
    <property type="entry name" value="GFRP_sf"/>
</dbReference>
<comment type="subcellular location">
    <subcellularLocation>
        <location evidence="2">Cytoplasm</location>
        <location evidence="2">Cytosol</location>
    </subcellularLocation>
    <subcellularLocation>
        <location evidence="1">Nucleus membrane</location>
    </subcellularLocation>
</comment>
<evidence type="ECO:0000256" key="3">
    <source>
        <dbReference type="ARBA" id="ARBA00007605"/>
    </source>
</evidence>
<accession>A0A8S1DQR8</accession>
<dbReference type="PANTHER" id="PTHR16852:SF2">
    <property type="entry name" value="GTP CYCLOHYDROLASE 1 FEEDBACK REGULATORY PROTEIN"/>
    <property type="match status" value="1"/>
</dbReference>
<evidence type="ECO:0000256" key="5">
    <source>
        <dbReference type="ARBA" id="ARBA00022490"/>
    </source>
</evidence>
<dbReference type="EMBL" id="CADEPI010000355">
    <property type="protein sequence ID" value="CAB3384509.1"/>
    <property type="molecule type" value="Genomic_DNA"/>
</dbReference>
<dbReference type="Proteomes" id="UP000494165">
    <property type="component" value="Unassembled WGS sequence"/>
</dbReference>